<evidence type="ECO:0000313" key="6">
    <source>
        <dbReference type="EMBL" id="OCK77223.1"/>
    </source>
</evidence>
<reference evidence="6 7" key="1">
    <citation type="journal article" date="2016" name="Nat. Commun.">
        <title>Ectomycorrhizal ecology is imprinted in the genome of the dominant symbiotic fungus Cenococcum geophilum.</title>
        <authorList>
            <consortium name="DOE Joint Genome Institute"/>
            <person name="Peter M."/>
            <person name="Kohler A."/>
            <person name="Ohm R.A."/>
            <person name="Kuo A."/>
            <person name="Krutzmann J."/>
            <person name="Morin E."/>
            <person name="Arend M."/>
            <person name="Barry K.W."/>
            <person name="Binder M."/>
            <person name="Choi C."/>
            <person name="Clum A."/>
            <person name="Copeland A."/>
            <person name="Grisel N."/>
            <person name="Haridas S."/>
            <person name="Kipfer T."/>
            <person name="LaButti K."/>
            <person name="Lindquist E."/>
            <person name="Lipzen A."/>
            <person name="Maire R."/>
            <person name="Meier B."/>
            <person name="Mihaltcheva S."/>
            <person name="Molinier V."/>
            <person name="Murat C."/>
            <person name="Poggeler S."/>
            <person name="Quandt C.A."/>
            <person name="Sperisen C."/>
            <person name="Tritt A."/>
            <person name="Tisserant E."/>
            <person name="Crous P.W."/>
            <person name="Henrissat B."/>
            <person name="Nehls U."/>
            <person name="Egli S."/>
            <person name="Spatafora J.W."/>
            <person name="Grigoriev I.V."/>
            <person name="Martin F.M."/>
        </authorList>
    </citation>
    <scope>NUCLEOTIDE SEQUENCE [LARGE SCALE GENOMIC DNA]</scope>
    <source>
        <strain evidence="6 7">CBS 459.81</strain>
    </source>
</reference>
<dbReference type="AlphaFoldDB" id="A0A8E2JCC3"/>
<dbReference type="InterPro" id="IPR045863">
    <property type="entry name" value="CorA_TM1_TM2"/>
</dbReference>
<evidence type="ECO:0000313" key="7">
    <source>
        <dbReference type="Proteomes" id="UP000250266"/>
    </source>
</evidence>
<feature type="transmembrane region" description="Helical" evidence="5">
    <location>
        <begin position="334"/>
        <end position="359"/>
    </location>
</feature>
<dbReference type="Gene3D" id="1.20.58.340">
    <property type="entry name" value="Magnesium transport protein CorA, transmembrane region"/>
    <property type="match status" value="1"/>
</dbReference>
<dbReference type="InterPro" id="IPR002523">
    <property type="entry name" value="MgTranspt_CorA/ZnTranspt_ZntB"/>
</dbReference>
<name>A0A8E2JCC3_9PEZI</name>
<dbReference type="OrthoDB" id="5392974at2759"/>
<keyword evidence="3 5" id="KW-1133">Transmembrane helix</keyword>
<dbReference type="GO" id="GO:0016020">
    <property type="term" value="C:membrane"/>
    <property type="evidence" value="ECO:0007669"/>
    <property type="project" value="UniProtKB-SubCell"/>
</dbReference>
<accession>A0A8E2JCC3</accession>
<dbReference type="EMBL" id="KV745144">
    <property type="protein sequence ID" value="OCK77223.1"/>
    <property type="molecule type" value="Genomic_DNA"/>
</dbReference>
<dbReference type="Proteomes" id="UP000250266">
    <property type="component" value="Unassembled WGS sequence"/>
</dbReference>
<evidence type="ECO:0000256" key="4">
    <source>
        <dbReference type="ARBA" id="ARBA00023136"/>
    </source>
</evidence>
<keyword evidence="7" id="KW-1185">Reference proteome</keyword>
<feature type="transmembrane region" description="Helical" evidence="5">
    <location>
        <begin position="371"/>
        <end position="393"/>
    </location>
</feature>
<dbReference type="Pfam" id="PF01544">
    <property type="entry name" value="CorA"/>
    <property type="match status" value="1"/>
</dbReference>
<evidence type="ECO:0000256" key="3">
    <source>
        <dbReference type="ARBA" id="ARBA00022989"/>
    </source>
</evidence>
<gene>
    <name evidence="6" type="ORF">K432DRAFT_445488</name>
</gene>
<organism evidence="6 7">
    <name type="scientific">Lepidopterella palustris CBS 459.81</name>
    <dbReference type="NCBI Taxonomy" id="1314670"/>
    <lineage>
        <taxon>Eukaryota</taxon>
        <taxon>Fungi</taxon>
        <taxon>Dikarya</taxon>
        <taxon>Ascomycota</taxon>
        <taxon>Pezizomycotina</taxon>
        <taxon>Dothideomycetes</taxon>
        <taxon>Pleosporomycetidae</taxon>
        <taxon>Mytilinidiales</taxon>
        <taxon>Argynnaceae</taxon>
        <taxon>Lepidopterella</taxon>
    </lineage>
</organism>
<keyword evidence="4 5" id="KW-0472">Membrane</keyword>
<evidence type="ECO:0000256" key="2">
    <source>
        <dbReference type="ARBA" id="ARBA00022692"/>
    </source>
</evidence>
<evidence type="ECO:0000256" key="1">
    <source>
        <dbReference type="ARBA" id="ARBA00004141"/>
    </source>
</evidence>
<proteinExistence type="predicted"/>
<protein>
    <submittedName>
        <fullName evidence="6">Uncharacterized protein</fullName>
    </submittedName>
</protein>
<keyword evidence="2 5" id="KW-0812">Transmembrane</keyword>
<dbReference type="GO" id="GO:0046873">
    <property type="term" value="F:metal ion transmembrane transporter activity"/>
    <property type="evidence" value="ECO:0007669"/>
    <property type="project" value="InterPro"/>
</dbReference>
<dbReference type="SUPFAM" id="SSF144083">
    <property type="entry name" value="Magnesium transport protein CorA, transmembrane region"/>
    <property type="match status" value="1"/>
</dbReference>
<evidence type="ECO:0000256" key="5">
    <source>
        <dbReference type="SAM" id="Phobius"/>
    </source>
</evidence>
<sequence length="529" mass="59335">MGGTEGNVCALPALLRPEIEEAKEYCNALDSVEHFSEWTVVDLFEVCDGERRWSRALDDGSLRVGLEGGEKREWKGLGTRLLYDEDILCVVAFVGIRKNPEHLSITSSAFRDLVETIGVPHTFVEGMFQDQIWDGIGCFLHHNTDDRPERFEMFYRSECGWNKHPQAVFVADFLANTATYILVDFPASAKERIVEKLKGGASVSERPLRVDALVLDKCSNVWKKLVNYYRSCLLSYFLRAAYQRYIDCIRLNNKYKDQGWPLDRPYSVDDSLKYLISGADNCKRWAANYKSRTHLYENMLYHTASQNDNRINERNAKTNIEIAKLTAEDNKSMIALSVLAIFFLPGTFVAGIFSMAFFASPVTQEFGLARWIWLYFAVTVPLTVIVFTAYGLWRRRGIGNVSSSQPPVQTRPSTHNIARRHIDRLSNAVRAMWTGRTTAAVDQGRRNARRNSIYDFKAANASLVVKIHPVKVAPVGPAAVASSAAAVMIEGAEAERCGGVRVEDGAVEGPGDGVVDEAVVAFWVADCWE</sequence>
<comment type="subcellular location">
    <subcellularLocation>
        <location evidence="1">Membrane</location>
        <topology evidence="1">Multi-pass membrane protein</topology>
    </subcellularLocation>
</comment>